<evidence type="ECO:0000256" key="2">
    <source>
        <dbReference type="SAM" id="MobiDB-lite"/>
    </source>
</evidence>
<feature type="compositionally biased region" description="Low complexity" evidence="2">
    <location>
        <begin position="1"/>
        <end position="13"/>
    </location>
</feature>
<dbReference type="PROSITE" id="PS51522">
    <property type="entry name" value="ZF_NANOS"/>
    <property type="match status" value="1"/>
</dbReference>
<feature type="compositionally biased region" description="Basic and acidic residues" evidence="2">
    <location>
        <begin position="238"/>
        <end position="248"/>
    </location>
</feature>
<evidence type="ECO:0000313" key="4">
    <source>
        <dbReference type="Proteomes" id="UP000887574"/>
    </source>
</evidence>
<keyword evidence="1" id="KW-0863">Zinc-finger</keyword>
<evidence type="ECO:0000313" key="5">
    <source>
        <dbReference type="WBParaSite" id="jg2355"/>
    </source>
</evidence>
<protein>
    <submittedName>
        <fullName evidence="5">Nanos-type domain-containing protein</fullName>
    </submittedName>
</protein>
<feature type="region of interest" description="Disordered" evidence="2">
    <location>
        <begin position="1"/>
        <end position="23"/>
    </location>
</feature>
<dbReference type="GO" id="GO:0008270">
    <property type="term" value="F:zinc ion binding"/>
    <property type="evidence" value="ECO:0007669"/>
    <property type="project" value="UniProtKB-KW"/>
</dbReference>
<dbReference type="AlphaFoldDB" id="A0A915DU78"/>
<keyword evidence="4" id="KW-1185">Reference proteome</keyword>
<dbReference type="Gene3D" id="4.10.60.30">
    <property type="entry name" value="Nanos, RNA-binding domain"/>
    <property type="match status" value="1"/>
</dbReference>
<comment type="similarity">
    <text evidence="1">Belongs to the nanos family.</text>
</comment>
<keyword evidence="1" id="KW-0694">RNA-binding</keyword>
<dbReference type="Proteomes" id="UP000887574">
    <property type="component" value="Unplaced"/>
</dbReference>
<feature type="region of interest" description="Disordered" evidence="2">
    <location>
        <begin position="336"/>
        <end position="374"/>
    </location>
</feature>
<feature type="region of interest" description="Disordered" evidence="2">
    <location>
        <begin position="515"/>
        <end position="563"/>
    </location>
</feature>
<dbReference type="InterPro" id="IPR038129">
    <property type="entry name" value="Nanos_sf"/>
</dbReference>
<name>A0A915DU78_9BILA</name>
<reference evidence="5" key="1">
    <citation type="submission" date="2022-11" db="UniProtKB">
        <authorList>
            <consortium name="WormBaseParasite"/>
        </authorList>
    </citation>
    <scope>IDENTIFICATION</scope>
</reference>
<evidence type="ECO:0000256" key="1">
    <source>
        <dbReference type="PROSITE-ProRule" id="PRU00855"/>
    </source>
</evidence>
<feature type="domain" description="Nanos-type" evidence="3">
    <location>
        <begin position="408"/>
        <end position="469"/>
    </location>
</feature>
<keyword evidence="1" id="KW-0810">Translation regulation</keyword>
<feature type="region of interest" description="Disordered" evidence="2">
    <location>
        <begin position="119"/>
        <end position="141"/>
    </location>
</feature>
<dbReference type="Pfam" id="PF05741">
    <property type="entry name" value="zf-nanos"/>
    <property type="match status" value="1"/>
</dbReference>
<feature type="compositionally biased region" description="Gly residues" evidence="2">
    <location>
        <begin position="529"/>
        <end position="540"/>
    </location>
</feature>
<feature type="compositionally biased region" description="Polar residues" evidence="2">
    <location>
        <begin position="553"/>
        <end position="563"/>
    </location>
</feature>
<feature type="compositionally biased region" description="Polar residues" evidence="2">
    <location>
        <begin position="351"/>
        <end position="360"/>
    </location>
</feature>
<dbReference type="GO" id="GO:0006417">
    <property type="term" value="P:regulation of translation"/>
    <property type="evidence" value="ECO:0007669"/>
    <property type="project" value="UniProtKB-UniRule"/>
</dbReference>
<accession>A0A915DU78</accession>
<feature type="region of interest" description="Disordered" evidence="2">
    <location>
        <begin position="238"/>
        <end position="259"/>
    </location>
</feature>
<proteinExistence type="inferred from homology"/>
<organism evidence="4 5">
    <name type="scientific">Ditylenchus dipsaci</name>
    <dbReference type="NCBI Taxonomy" id="166011"/>
    <lineage>
        <taxon>Eukaryota</taxon>
        <taxon>Metazoa</taxon>
        <taxon>Ecdysozoa</taxon>
        <taxon>Nematoda</taxon>
        <taxon>Chromadorea</taxon>
        <taxon>Rhabditida</taxon>
        <taxon>Tylenchina</taxon>
        <taxon>Tylenchomorpha</taxon>
        <taxon>Sphaerularioidea</taxon>
        <taxon>Anguinidae</taxon>
        <taxon>Anguininae</taxon>
        <taxon>Ditylenchus</taxon>
    </lineage>
</organism>
<dbReference type="GO" id="GO:0003723">
    <property type="term" value="F:RNA binding"/>
    <property type="evidence" value="ECO:0007669"/>
    <property type="project" value="UniProtKB-UniRule"/>
</dbReference>
<sequence length="563" mass="62513">MYNNPPQNYPAPNGGFQHQMPPNAMPGTMPMALPQFYMVNPQQQQTNGNNFAVPPNFNGAAPPPTMIHHHPSLPPNMVFSQTGVPMFTQPPPHQVNMHVRQAPFYQPMHQQAPQQQHFGQSSIPSQMPPPLQQQAPVQLAGGGRPQIPAQYYTNPSIMSRQPPMSHQGQYVAAPMSHLVRSQSQQQFSPPVYDPSYQQHAQMDTRSVSSYPNATAMEFIPQHHVQMDEEQYRNMQLSGHEEQMLRDQHQQQSQSVSTGVSEEPMMFNHQDRHQSQQSESEFSAINEDANNKQLQQQQQHQPMQNTFEDQQKMQFVAAELETRLAVTEELLQVPEVSSNAITPDNPIPLFQDSKQTPSRNQPVAADAGESWRNSSTKLQKIHEENGQQAAVGVEVENRVQSHLRDGPKICYYCKTSGEAQEVYNSHHTTDRLDAIVCPKLLTQKGCSRCAAAGGQPDDSQSAHLELDCTFNGASAQTEDFHHFAIKFSERIGHHHRNSGGGIITTRTITLVAPTNRTTPAATAPPTASKLGGGNKRGGGGYDHQHNNRAGGPGQQQQQKYNSNG</sequence>
<keyword evidence="1" id="KW-0862">Zinc</keyword>
<dbReference type="InterPro" id="IPR024161">
    <property type="entry name" value="Znf_nanos-typ"/>
</dbReference>
<feature type="compositionally biased region" description="Low complexity" evidence="2">
    <location>
        <begin position="515"/>
        <end position="526"/>
    </location>
</feature>
<dbReference type="WBParaSite" id="jg2355">
    <property type="protein sequence ID" value="jg2355"/>
    <property type="gene ID" value="jg2355"/>
</dbReference>
<keyword evidence="1" id="KW-0479">Metal-binding</keyword>
<evidence type="ECO:0000259" key="3">
    <source>
        <dbReference type="PROSITE" id="PS51522"/>
    </source>
</evidence>